<dbReference type="SMART" id="SM00382">
    <property type="entry name" value="AAA"/>
    <property type="match status" value="1"/>
</dbReference>
<evidence type="ECO:0000256" key="2">
    <source>
        <dbReference type="ARBA" id="ARBA00022741"/>
    </source>
</evidence>
<sequence length="253" mass="27945">MSFLRVQSLSVHSQTTTLVDKISLTLERGELFGLIGPNGAGKSTLLRAIAQLLAHTGAVYLEEDSLSHLAPNARAKRLAYLAQADAVTWPLQVKDFVALGRLPYGYRDELGQEAIAQALAQMHLQPLAQRRMDCLSGGERARARLARALAVQAPLLLADEPVASLDPYHQLSVMELLRTQCTAERAVIVVLHDLTLASRFCDRILLMHQGQAIACDAPRRVLTAANLQRVYRVQAMQGEYESQPYVLPWRCTP</sequence>
<protein>
    <submittedName>
        <fullName evidence="7">Iron complex transport system ATP-binding protein</fullName>
    </submittedName>
</protein>
<comment type="function">
    <text evidence="5">Part of the ABC transporter complex HmuTUV involved in hemin import. Responsible for energy coupling to the transport system.</text>
</comment>
<evidence type="ECO:0000256" key="3">
    <source>
        <dbReference type="ARBA" id="ARBA00022840"/>
    </source>
</evidence>
<dbReference type="SUPFAM" id="SSF52540">
    <property type="entry name" value="P-loop containing nucleoside triphosphate hydrolases"/>
    <property type="match status" value="1"/>
</dbReference>
<keyword evidence="2" id="KW-0547">Nucleotide-binding</keyword>
<evidence type="ECO:0000256" key="5">
    <source>
        <dbReference type="ARBA" id="ARBA00037066"/>
    </source>
</evidence>
<dbReference type="PANTHER" id="PTHR42794:SF1">
    <property type="entry name" value="HEMIN IMPORT ATP-BINDING PROTEIN HMUV"/>
    <property type="match status" value="1"/>
</dbReference>
<keyword evidence="4" id="KW-1278">Translocase</keyword>
<accession>A0A562IY25</accession>
<dbReference type="OrthoDB" id="5292475at2"/>
<dbReference type="CDD" id="cd03214">
    <property type="entry name" value="ABC_Iron-Siderophores_B12_Hemin"/>
    <property type="match status" value="1"/>
</dbReference>
<organism evidence="7 8">
    <name type="scientific">Azomonas agilis</name>
    <dbReference type="NCBI Taxonomy" id="116849"/>
    <lineage>
        <taxon>Bacteria</taxon>
        <taxon>Pseudomonadati</taxon>
        <taxon>Pseudomonadota</taxon>
        <taxon>Gammaproteobacteria</taxon>
        <taxon>Pseudomonadales</taxon>
        <taxon>Pseudomonadaceae</taxon>
        <taxon>Azomonas</taxon>
    </lineage>
</organism>
<dbReference type="PROSITE" id="PS00211">
    <property type="entry name" value="ABC_TRANSPORTER_1"/>
    <property type="match status" value="1"/>
</dbReference>
<dbReference type="Gene3D" id="3.40.50.300">
    <property type="entry name" value="P-loop containing nucleotide triphosphate hydrolases"/>
    <property type="match status" value="1"/>
</dbReference>
<proteinExistence type="predicted"/>
<dbReference type="InterPro" id="IPR003593">
    <property type="entry name" value="AAA+_ATPase"/>
</dbReference>
<dbReference type="PANTHER" id="PTHR42794">
    <property type="entry name" value="HEMIN IMPORT ATP-BINDING PROTEIN HMUV"/>
    <property type="match status" value="1"/>
</dbReference>
<dbReference type="Proteomes" id="UP000319627">
    <property type="component" value="Unassembled WGS sequence"/>
</dbReference>
<dbReference type="AlphaFoldDB" id="A0A562IY25"/>
<keyword evidence="3 7" id="KW-0067">ATP-binding</keyword>
<evidence type="ECO:0000313" key="7">
    <source>
        <dbReference type="EMBL" id="TWH75961.1"/>
    </source>
</evidence>
<name>A0A562IY25_9GAMM</name>
<dbReference type="PROSITE" id="PS50893">
    <property type="entry name" value="ABC_TRANSPORTER_2"/>
    <property type="match status" value="1"/>
</dbReference>
<dbReference type="GO" id="GO:0005524">
    <property type="term" value="F:ATP binding"/>
    <property type="evidence" value="ECO:0007669"/>
    <property type="project" value="UniProtKB-KW"/>
</dbReference>
<reference evidence="7 8" key="1">
    <citation type="submission" date="2019-07" db="EMBL/GenBank/DDBJ databases">
        <title>Genomic Encyclopedia of Type Strains, Phase I: the one thousand microbial genomes (KMG-I) project.</title>
        <authorList>
            <person name="Kyrpides N."/>
        </authorList>
    </citation>
    <scope>NUCLEOTIDE SEQUENCE [LARGE SCALE GENOMIC DNA]</scope>
    <source>
        <strain evidence="7 8">DSM 375</strain>
    </source>
</reference>
<evidence type="ECO:0000256" key="1">
    <source>
        <dbReference type="ARBA" id="ARBA00022448"/>
    </source>
</evidence>
<feature type="domain" description="ABC transporter" evidence="6">
    <location>
        <begin position="4"/>
        <end position="234"/>
    </location>
</feature>
<dbReference type="GO" id="GO:0016887">
    <property type="term" value="F:ATP hydrolysis activity"/>
    <property type="evidence" value="ECO:0007669"/>
    <property type="project" value="InterPro"/>
</dbReference>
<dbReference type="EMBL" id="VLKG01000004">
    <property type="protein sequence ID" value="TWH75961.1"/>
    <property type="molecule type" value="Genomic_DNA"/>
</dbReference>
<keyword evidence="8" id="KW-1185">Reference proteome</keyword>
<evidence type="ECO:0000313" key="8">
    <source>
        <dbReference type="Proteomes" id="UP000319627"/>
    </source>
</evidence>
<dbReference type="RefSeq" id="WP_144571186.1">
    <property type="nucleotide sequence ID" value="NZ_VLKG01000004.1"/>
</dbReference>
<gene>
    <name evidence="7" type="ORF">LX59_01471</name>
</gene>
<evidence type="ECO:0000256" key="4">
    <source>
        <dbReference type="ARBA" id="ARBA00022967"/>
    </source>
</evidence>
<dbReference type="Pfam" id="PF00005">
    <property type="entry name" value="ABC_tran"/>
    <property type="match status" value="1"/>
</dbReference>
<keyword evidence="1" id="KW-0813">Transport</keyword>
<dbReference type="InterPro" id="IPR027417">
    <property type="entry name" value="P-loop_NTPase"/>
</dbReference>
<comment type="caution">
    <text evidence="7">The sequence shown here is derived from an EMBL/GenBank/DDBJ whole genome shotgun (WGS) entry which is preliminary data.</text>
</comment>
<evidence type="ECO:0000259" key="6">
    <source>
        <dbReference type="PROSITE" id="PS50893"/>
    </source>
</evidence>
<dbReference type="InterPro" id="IPR017871">
    <property type="entry name" value="ABC_transporter-like_CS"/>
</dbReference>
<dbReference type="InterPro" id="IPR003439">
    <property type="entry name" value="ABC_transporter-like_ATP-bd"/>
</dbReference>